<dbReference type="Proteomes" id="UP000655994">
    <property type="component" value="Unassembled WGS sequence"/>
</dbReference>
<dbReference type="OrthoDB" id="9967829at2"/>
<keyword evidence="1" id="KW-0812">Transmembrane</keyword>
<dbReference type="AlphaFoldDB" id="A0A8I1KH90"/>
<dbReference type="RefSeq" id="WP_054490744.1">
    <property type="nucleotide sequence ID" value="NZ_FPBE01000002.1"/>
</dbReference>
<feature type="transmembrane region" description="Helical" evidence="1">
    <location>
        <begin position="75"/>
        <end position="99"/>
    </location>
</feature>
<evidence type="ECO:0000313" key="5">
    <source>
        <dbReference type="Proteomes" id="UP000655994"/>
    </source>
</evidence>
<dbReference type="EMBL" id="JAEMOS010000012">
    <property type="protein sequence ID" value="MBJ7266299.1"/>
    <property type="molecule type" value="Genomic_DNA"/>
</dbReference>
<keyword evidence="1" id="KW-1133">Transmembrane helix</keyword>
<proteinExistence type="predicted"/>
<gene>
    <name evidence="2" type="ORF">JHC10_04995</name>
    <name evidence="3" type="ORF">JHC11_11120</name>
</gene>
<dbReference type="EMBL" id="JAEMOP010000009">
    <property type="protein sequence ID" value="MBJ7316533.1"/>
    <property type="molecule type" value="Genomic_DNA"/>
</dbReference>
<keyword evidence="1" id="KW-0472">Membrane</keyword>
<protein>
    <submittedName>
        <fullName evidence="3">Uncharacterized protein</fullName>
    </submittedName>
</protein>
<evidence type="ECO:0000313" key="2">
    <source>
        <dbReference type="EMBL" id="MBJ7266299.1"/>
    </source>
</evidence>
<keyword evidence="5" id="KW-1185">Reference proteome</keyword>
<comment type="caution">
    <text evidence="3">The sequence shown here is derived from an EMBL/GenBank/DDBJ whole genome shotgun (WGS) entry which is preliminary data.</text>
</comment>
<evidence type="ECO:0000313" key="4">
    <source>
        <dbReference type="Proteomes" id="UP000621390"/>
    </source>
</evidence>
<dbReference type="Proteomes" id="UP000621390">
    <property type="component" value="Unassembled WGS sequence"/>
</dbReference>
<evidence type="ECO:0000256" key="1">
    <source>
        <dbReference type="SAM" id="Phobius"/>
    </source>
</evidence>
<sequence length="106" mass="11866">MFTSNRFFRRFLIVALVLNLPPLVTPVFIQLGLEPVFLIALLAAWVNAPFWLGLEHFFSDQAVAFSAFGVQDASMMVWLSIVAFWLLCAGVLAAISLAFSRKRCVE</sequence>
<accession>A0A8I1KH90</accession>
<evidence type="ECO:0000313" key="3">
    <source>
        <dbReference type="EMBL" id="MBJ7316533.1"/>
    </source>
</evidence>
<organism evidence="3 4">
    <name type="scientific">Idiomarina abyssalis</name>
    <dbReference type="NCBI Taxonomy" id="86102"/>
    <lineage>
        <taxon>Bacteria</taxon>
        <taxon>Pseudomonadati</taxon>
        <taxon>Pseudomonadota</taxon>
        <taxon>Gammaproteobacteria</taxon>
        <taxon>Alteromonadales</taxon>
        <taxon>Idiomarinaceae</taxon>
        <taxon>Idiomarina</taxon>
    </lineage>
</organism>
<reference evidence="3 5" key="1">
    <citation type="submission" date="2020-09" db="EMBL/GenBank/DDBJ databases">
        <title>Draft Genomes of Bacterial Isolates from North Pond Shallow Sediments.</title>
        <authorList>
            <person name="Kiel Reese B."/>
            <person name="Mullis M."/>
            <person name="Weisend R.E."/>
        </authorList>
    </citation>
    <scope>NUCLEOTIDE SEQUENCE</scope>
    <source>
        <strain evidence="3">KJE-2</strain>
        <strain evidence="2 5">KJE-3</strain>
    </source>
</reference>
<name>A0A8I1KH90_9GAMM</name>